<feature type="region of interest" description="Disordered" evidence="1">
    <location>
        <begin position="1"/>
        <end position="30"/>
    </location>
</feature>
<comment type="caution">
    <text evidence="2">The sequence shown here is derived from an EMBL/GenBank/DDBJ whole genome shotgun (WGS) entry which is preliminary data.</text>
</comment>
<dbReference type="AlphaFoldDB" id="A0A9J6F5D8"/>
<organism evidence="2 3">
    <name type="scientific">Rhipicephalus microplus</name>
    <name type="common">Cattle tick</name>
    <name type="synonym">Boophilus microplus</name>
    <dbReference type="NCBI Taxonomy" id="6941"/>
    <lineage>
        <taxon>Eukaryota</taxon>
        <taxon>Metazoa</taxon>
        <taxon>Ecdysozoa</taxon>
        <taxon>Arthropoda</taxon>
        <taxon>Chelicerata</taxon>
        <taxon>Arachnida</taxon>
        <taxon>Acari</taxon>
        <taxon>Parasitiformes</taxon>
        <taxon>Ixodida</taxon>
        <taxon>Ixodoidea</taxon>
        <taxon>Ixodidae</taxon>
        <taxon>Rhipicephalinae</taxon>
        <taxon>Rhipicephalus</taxon>
        <taxon>Boophilus</taxon>
    </lineage>
</organism>
<accession>A0A9J6F5D8</accession>
<evidence type="ECO:0000256" key="1">
    <source>
        <dbReference type="SAM" id="MobiDB-lite"/>
    </source>
</evidence>
<gene>
    <name evidence="2" type="ORF">HPB51_019256</name>
</gene>
<name>A0A9J6F5D8_RHIMP</name>
<proteinExistence type="predicted"/>
<sequence>MTQSTSVKGTIASNRDHPLNTSGPSGLPRRRYVADYAPGALGIDVENVADIETSDRLDLAHIEGVSHGSHSSAQHRHGDVVRVVRGDREQASISSHGDCGDLQEEQRGTSTFSWDASLLASSASFFWVLLDVLFKLNPSIPTPKLLFHFSEGIFVGSMTLMSGIAEPYGPLRAQSLLFMRSVAMTGAHFARLFSLRFLSVVDAFTISSLGPVLSELPTCANRKGATVGRVLPLCMGAISLGLLGYSKQYRAPDTTSGAPFRDRLLAHADCLGAARRGGPVQRRHVAPAQRSAGVPLFVRQPDRVVSFAYLFSLTKARNLEYYGVVNVFAYGLDAFLSLAASHLVLDEVPGRHSDLAALLVMAAVMIVEACRIGQLHIDSCSHQTWWLVLNLPVLSPPKLQSPAS</sequence>
<keyword evidence="3" id="KW-1185">Reference proteome</keyword>
<evidence type="ECO:0000313" key="3">
    <source>
        <dbReference type="Proteomes" id="UP000821866"/>
    </source>
</evidence>
<reference evidence="2" key="1">
    <citation type="journal article" date="2020" name="Cell">
        <title>Large-Scale Comparative Analyses of Tick Genomes Elucidate Their Genetic Diversity and Vector Capacities.</title>
        <authorList>
            <consortium name="Tick Genome and Microbiome Consortium (TIGMIC)"/>
            <person name="Jia N."/>
            <person name="Wang J."/>
            <person name="Shi W."/>
            <person name="Du L."/>
            <person name="Sun Y."/>
            <person name="Zhan W."/>
            <person name="Jiang J.F."/>
            <person name="Wang Q."/>
            <person name="Zhang B."/>
            <person name="Ji P."/>
            <person name="Bell-Sakyi L."/>
            <person name="Cui X.M."/>
            <person name="Yuan T.T."/>
            <person name="Jiang B.G."/>
            <person name="Yang W.F."/>
            <person name="Lam T.T."/>
            <person name="Chang Q.C."/>
            <person name="Ding S.J."/>
            <person name="Wang X.J."/>
            <person name="Zhu J.G."/>
            <person name="Ruan X.D."/>
            <person name="Zhao L."/>
            <person name="Wei J.T."/>
            <person name="Ye R.Z."/>
            <person name="Que T.C."/>
            <person name="Du C.H."/>
            <person name="Zhou Y.H."/>
            <person name="Cheng J.X."/>
            <person name="Dai P.F."/>
            <person name="Guo W.B."/>
            <person name="Han X.H."/>
            <person name="Huang E.J."/>
            <person name="Li L.F."/>
            <person name="Wei W."/>
            <person name="Gao Y.C."/>
            <person name="Liu J.Z."/>
            <person name="Shao H.Z."/>
            <person name="Wang X."/>
            <person name="Wang C.C."/>
            <person name="Yang T.C."/>
            <person name="Huo Q.B."/>
            <person name="Li W."/>
            <person name="Chen H.Y."/>
            <person name="Chen S.E."/>
            <person name="Zhou L.G."/>
            <person name="Ni X.B."/>
            <person name="Tian J.H."/>
            <person name="Sheng Y."/>
            <person name="Liu T."/>
            <person name="Pan Y.S."/>
            <person name="Xia L.Y."/>
            <person name="Li J."/>
            <person name="Zhao F."/>
            <person name="Cao W.C."/>
        </authorList>
    </citation>
    <scope>NUCLEOTIDE SEQUENCE</scope>
    <source>
        <strain evidence="2">Rmic-2018</strain>
    </source>
</reference>
<protein>
    <submittedName>
        <fullName evidence="2">Uncharacterized protein</fullName>
    </submittedName>
</protein>
<evidence type="ECO:0000313" key="2">
    <source>
        <dbReference type="EMBL" id="KAH8041875.1"/>
    </source>
</evidence>
<reference evidence="2" key="2">
    <citation type="submission" date="2021-09" db="EMBL/GenBank/DDBJ databases">
        <authorList>
            <person name="Jia N."/>
            <person name="Wang J."/>
            <person name="Shi W."/>
            <person name="Du L."/>
            <person name="Sun Y."/>
            <person name="Zhan W."/>
            <person name="Jiang J."/>
            <person name="Wang Q."/>
            <person name="Zhang B."/>
            <person name="Ji P."/>
            <person name="Sakyi L.B."/>
            <person name="Cui X."/>
            <person name="Yuan T."/>
            <person name="Jiang B."/>
            <person name="Yang W."/>
            <person name="Lam T.T.-Y."/>
            <person name="Chang Q."/>
            <person name="Ding S."/>
            <person name="Wang X."/>
            <person name="Zhu J."/>
            <person name="Ruan X."/>
            <person name="Zhao L."/>
            <person name="Wei J."/>
            <person name="Que T."/>
            <person name="Du C."/>
            <person name="Cheng J."/>
            <person name="Dai P."/>
            <person name="Han X."/>
            <person name="Huang E."/>
            <person name="Gao Y."/>
            <person name="Liu J."/>
            <person name="Shao H."/>
            <person name="Ye R."/>
            <person name="Li L."/>
            <person name="Wei W."/>
            <person name="Wang X."/>
            <person name="Wang C."/>
            <person name="Huo Q."/>
            <person name="Li W."/>
            <person name="Guo W."/>
            <person name="Chen H."/>
            <person name="Chen S."/>
            <person name="Zhou L."/>
            <person name="Zhou L."/>
            <person name="Ni X."/>
            <person name="Tian J."/>
            <person name="Zhou Y."/>
            <person name="Sheng Y."/>
            <person name="Liu T."/>
            <person name="Pan Y."/>
            <person name="Xia L."/>
            <person name="Li J."/>
            <person name="Zhao F."/>
            <person name="Cao W."/>
        </authorList>
    </citation>
    <scope>NUCLEOTIDE SEQUENCE</scope>
    <source>
        <strain evidence="2">Rmic-2018</strain>
        <tissue evidence="2">Larvae</tissue>
    </source>
</reference>
<feature type="compositionally biased region" description="Polar residues" evidence="1">
    <location>
        <begin position="1"/>
        <end position="24"/>
    </location>
</feature>
<dbReference type="Proteomes" id="UP000821866">
    <property type="component" value="Chromosome 1"/>
</dbReference>
<dbReference type="EMBL" id="JABSTU010000001">
    <property type="protein sequence ID" value="KAH8041875.1"/>
    <property type="molecule type" value="Genomic_DNA"/>
</dbReference>